<dbReference type="Proteomes" id="UP000254978">
    <property type="component" value="Unassembled WGS sequence"/>
</dbReference>
<keyword evidence="3" id="KW-1185">Reference proteome</keyword>
<dbReference type="GO" id="GO:0051213">
    <property type="term" value="F:dioxygenase activity"/>
    <property type="evidence" value="ECO:0007669"/>
    <property type="project" value="UniProtKB-KW"/>
</dbReference>
<evidence type="ECO:0000313" key="3">
    <source>
        <dbReference type="Proteomes" id="UP000254978"/>
    </source>
</evidence>
<evidence type="ECO:0000259" key="1">
    <source>
        <dbReference type="PROSITE" id="PS51819"/>
    </source>
</evidence>
<organism evidence="2 3">
    <name type="scientific">Mycolicibacterium tokaiense</name>
    <dbReference type="NCBI Taxonomy" id="39695"/>
    <lineage>
        <taxon>Bacteria</taxon>
        <taxon>Bacillati</taxon>
        <taxon>Actinomycetota</taxon>
        <taxon>Actinomycetes</taxon>
        <taxon>Mycobacteriales</taxon>
        <taxon>Mycobacteriaceae</taxon>
        <taxon>Mycolicibacterium</taxon>
    </lineage>
</organism>
<gene>
    <name evidence="2" type="ORF">NCTC10821_00165</name>
</gene>
<evidence type="ECO:0000313" key="2">
    <source>
        <dbReference type="EMBL" id="STZ56672.1"/>
    </source>
</evidence>
<accession>A0A378T770</accession>
<dbReference type="PROSITE" id="PS51819">
    <property type="entry name" value="VOC"/>
    <property type="match status" value="1"/>
</dbReference>
<proteinExistence type="predicted"/>
<protein>
    <submittedName>
        <fullName evidence="2">Glyoxalase/bleomycin resistance protein/dioxygenase</fullName>
    </submittedName>
</protein>
<dbReference type="CDD" id="cd06587">
    <property type="entry name" value="VOC"/>
    <property type="match status" value="1"/>
</dbReference>
<keyword evidence="2" id="KW-0223">Dioxygenase</keyword>
<keyword evidence="2" id="KW-0560">Oxidoreductase</keyword>
<sequence>MSAKLDLLSPSLEVGVVTTNLEAMSEFYGDFLGLELQADLDFPGGSQRRYALGANVVKLVTYTTAPPQPTAPGGGKAQAGIRYFSFAVKNLTALAERAEQSPYQVVEPLTEFEPVPGMGFLFLADPDGNWIEFFGTL</sequence>
<dbReference type="AlphaFoldDB" id="A0A378T770"/>
<dbReference type="RefSeq" id="WP_115277182.1">
    <property type="nucleotide sequence ID" value="NZ_AP022600.1"/>
</dbReference>
<name>A0A378T770_9MYCO</name>
<dbReference type="InterPro" id="IPR029068">
    <property type="entry name" value="Glyas_Bleomycin-R_OHBP_Dase"/>
</dbReference>
<dbReference type="Gene3D" id="3.10.180.10">
    <property type="entry name" value="2,3-Dihydroxybiphenyl 1,2-Dioxygenase, domain 1"/>
    <property type="match status" value="1"/>
</dbReference>
<reference evidence="2 3" key="1">
    <citation type="submission" date="2018-06" db="EMBL/GenBank/DDBJ databases">
        <authorList>
            <consortium name="Pathogen Informatics"/>
            <person name="Doyle S."/>
        </authorList>
    </citation>
    <scope>NUCLEOTIDE SEQUENCE [LARGE SCALE GENOMIC DNA]</scope>
    <source>
        <strain evidence="2 3">NCTC10821</strain>
    </source>
</reference>
<dbReference type="OrthoDB" id="4725692at2"/>
<dbReference type="EMBL" id="UGQT01000001">
    <property type="protein sequence ID" value="STZ56672.1"/>
    <property type="molecule type" value="Genomic_DNA"/>
</dbReference>
<dbReference type="InterPro" id="IPR037523">
    <property type="entry name" value="VOC_core"/>
</dbReference>
<dbReference type="Pfam" id="PF00903">
    <property type="entry name" value="Glyoxalase"/>
    <property type="match status" value="1"/>
</dbReference>
<dbReference type="SUPFAM" id="SSF54593">
    <property type="entry name" value="Glyoxalase/Bleomycin resistance protein/Dihydroxybiphenyl dioxygenase"/>
    <property type="match status" value="1"/>
</dbReference>
<feature type="domain" description="VOC" evidence="1">
    <location>
        <begin position="10"/>
        <end position="136"/>
    </location>
</feature>
<dbReference type="InterPro" id="IPR004360">
    <property type="entry name" value="Glyas_Fos-R_dOase_dom"/>
</dbReference>